<evidence type="ECO:0000256" key="8">
    <source>
        <dbReference type="SAM" id="SignalP"/>
    </source>
</evidence>
<dbReference type="InterPro" id="IPR036398">
    <property type="entry name" value="CA_dom_sf"/>
</dbReference>
<dbReference type="PANTHER" id="PTHR18952:SF265">
    <property type="entry name" value="CARBONIC ANHYDRASE"/>
    <property type="match status" value="1"/>
</dbReference>
<dbReference type="SMART" id="SM01057">
    <property type="entry name" value="Carb_anhydrase"/>
    <property type="match status" value="1"/>
</dbReference>
<evidence type="ECO:0000313" key="10">
    <source>
        <dbReference type="EMBL" id="GAA1750758.1"/>
    </source>
</evidence>
<evidence type="ECO:0000256" key="2">
    <source>
        <dbReference type="ARBA" id="ARBA00012925"/>
    </source>
</evidence>
<dbReference type="PANTHER" id="PTHR18952">
    <property type="entry name" value="CARBONIC ANHYDRASE"/>
    <property type="match status" value="1"/>
</dbReference>
<feature type="signal peptide" evidence="8">
    <location>
        <begin position="1"/>
        <end position="31"/>
    </location>
</feature>
<evidence type="ECO:0000256" key="7">
    <source>
        <dbReference type="SAM" id="MobiDB-lite"/>
    </source>
</evidence>
<accession>A0ABN2K8T7</accession>
<keyword evidence="4" id="KW-0862">Zinc</keyword>
<reference evidence="10 11" key="1">
    <citation type="journal article" date="2019" name="Int. J. Syst. Evol. Microbiol.">
        <title>The Global Catalogue of Microorganisms (GCM) 10K type strain sequencing project: providing services to taxonomists for standard genome sequencing and annotation.</title>
        <authorList>
            <consortium name="The Broad Institute Genomics Platform"/>
            <consortium name="The Broad Institute Genome Sequencing Center for Infectious Disease"/>
            <person name="Wu L."/>
            <person name="Ma J."/>
        </authorList>
    </citation>
    <scope>NUCLEOTIDE SEQUENCE [LARGE SCALE GENOMIC DNA]</scope>
    <source>
        <strain evidence="10 11">JCM 14735</strain>
    </source>
</reference>
<protein>
    <recommendedName>
        <fullName evidence="2">carbonic anhydrase</fullName>
        <ecNumber evidence="2">4.2.1.1</ecNumber>
    </recommendedName>
</protein>
<dbReference type="Proteomes" id="UP001501204">
    <property type="component" value="Unassembled WGS sequence"/>
</dbReference>
<keyword evidence="8" id="KW-0732">Signal</keyword>
<dbReference type="InterPro" id="IPR023561">
    <property type="entry name" value="Carbonic_anhydrase_a-class"/>
</dbReference>
<dbReference type="InterPro" id="IPR001148">
    <property type="entry name" value="CA_dom"/>
</dbReference>
<evidence type="ECO:0000313" key="11">
    <source>
        <dbReference type="Proteomes" id="UP001501204"/>
    </source>
</evidence>
<dbReference type="CDD" id="cd03124">
    <property type="entry name" value="alpha_CA_prokaryotic_like"/>
    <property type="match status" value="1"/>
</dbReference>
<feature type="region of interest" description="Disordered" evidence="7">
    <location>
        <begin position="251"/>
        <end position="274"/>
    </location>
</feature>
<dbReference type="Pfam" id="PF00194">
    <property type="entry name" value="Carb_anhydrase"/>
    <property type="match status" value="1"/>
</dbReference>
<comment type="similarity">
    <text evidence="1">Belongs to the alpha-carbonic anhydrase family.</text>
</comment>
<feature type="compositionally biased region" description="Basic and acidic residues" evidence="7">
    <location>
        <begin position="265"/>
        <end position="274"/>
    </location>
</feature>
<dbReference type="PROSITE" id="PS51144">
    <property type="entry name" value="ALPHA_CA_2"/>
    <property type="match status" value="1"/>
</dbReference>
<evidence type="ECO:0000256" key="4">
    <source>
        <dbReference type="ARBA" id="ARBA00022833"/>
    </source>
</evidence>
<dbReference type="SUPFAM" id="SSF51069">
    <property type="entry name" value="Carbonic anhydrase"/>
    <property type="match status" value="1"/>
</dbReference>
<dbReference type="Gene3D" id="3.10.200.10">
    <property type="entry name" value="Alpha carbonic anhydrase"/>
    <property type="match status" value="1"/>
</dbReference>
<feature type="region of interest" description="Disordered" evidence="7">
    <location>
        <begin position="31"/>
        <end position="61"/>
    </location>
</feature>
<comment type="catalytic activity">
    <reaction evidence="6">
        <text>hydrogencarbonate + H(+) = CO2 + H2O</text>
        <dbReference type="Rhea" id="RHEA:10748"/>
        <dbReference type="ChEBI" id="CHEBI:15377"/>
        <dbReference type="ChEBI" id="CHEBI:15378"/>
        <dbReference type="ChEBI" id="CHEBI:16526"/>
        <dbReference type="ChEBI" id="CHEBI:17544"/>
        <dbReference type="EC" id="4.2.1.1"/>
    </reaction>
</comment>
<dbReference type="PROSITE" id="PS51257">
    <property type="entry name" value="PROKAR_LIPOPROTEIN"/>
    <property type="match status" value="1"/>
</dbReference>
<feature type="compositionally biased region" description="Polar residues" evidence="7">
    <location>
        <begin position="37"/>
        <end position="46"/>
    </location>
</feature>
<keyword evidence="5" id="KW-0456">Lyase</keyword>
<gene>
    <name evidence="10" type="ORF">GCM10009767_07070</name>
</gene>
<comment type="caution">
    <text evidence="10">The sequence shown here is derived from an EMBL/GenBank/DDBJ whole genome shotgun (WGS) entry which is preliminary data.</text>
</comment>
<evidence type="ECO:0000256" key="5">
    <source>
        <dbReference type="ARBA" id="ARBA00023239"/>
    </source>
</evidence>
<feature type="domain" description="Alpha-carbonic anhydrase" evidence="9">
    <location>
        <begin position="51"/>
        <end position="273"/>
    </location>
</feature>
<dbReference type="InterPro" id="IPR041891">
    <property type="entry name" value="Alpha_CA_prokaryot-like"/>
</dbReference>
<dbReference type="EC" id="4.2.1.1" evidence="2"/>
<feature type="chain" id="PRO_5046379485" description="carbonic anhydrase" evidence="8">
    <location>
        <begin position="32"/>
        <end position="274"/>
    </location>
</feature>
<proteinExistence type="inferred from homology"/>
<keyword evidence="3" id="KW-0479">Metal-binding</keyword>
<dbReference type="EMBL" id="BAAAOA010000008">
    <property type="protein sequence ID" value="GAA1750758.1"/>
    <property type="molecule type" value="Genomic_DNA"/>
</dbReference>
<name>A0ABN2K8T7_9MICC</name>
<evidence type="ECO:0000256" key="3">
    <source>
        <dbReference type="ARBA" id="ARBA00022723"/>
    </source>
</evidence>
<organism evidence="10 11">
    <name type="scientific">Kocuria aegyptia</name>
    <dbReference type="NCBI Taxonomy" id="330943"/>
    <lineage>
        <taxon>Bacteria</taxon>
        <taxon>Bacillati</taxon>
        <taxon>Actinomycetota</taxon>
        <taxon>Actinomycetes</taxon>
        <taxon>Micrococcales</taxon>
        <taxon>Micrococcaceae</taxon>
        <taxon>Kocuria</taxon>
    </lineage>
</organism>
<evidence type="ECO:0000256" key="1">
    <source>
        <dbReference type="ARBA" id="ARBA00010718"/>
    </source>
</evidence>
<sequence length="274" mass="29192">MRSTSMATRKTVTASSSAVLLAMITGCADTAAPGASPTDSSAQTAQGEAPAQWSYEGATGPQHWGELEDEFTTCGTGAAQSPINVPGDPVLSSEPIELDYTASDFQARDTGHTVELESTSPQNITVDGTEYTFKQMHYHAPSEHTLDGVNYAAEFHFVHQSDDGDLAVIGVLAAEGEDNPAWSLVIEAVPAAQDEDSAEVTGLALSSLLPESLDHYEYDGSLTTPPCSENVRWLLLQSPIELGTTQISELRSAHSDNNRPTQPLNDREVAQVDQ</sequence>
<evidence type="ECO:0000256" key="6">
    <source>
        <dbReference type="ARBA" id="ARBA00048348"/>
    </source>
</evidence>
<keyword evidence="11" id="KW-1185">Reference proteome</keyword>
<evidence type="ECO:0000259" key="9">
    <source>
        <dbReference type="PROSITE" id="PS51144"/>
    </source>
</evidence>